<evidence type="ECO:0000313" key="2">
    <source>
        <dbReference type="Proteomes" id="UP000245207"/>
    </source>
</evidence>
<protein>
    <submittedName>
        <fullName evidence="1">Calcium-dependent protein kinase 24</fullName>
    </submittedName>
</protein>
<reference evidence="1 2" key="1">
    <citation type="journal article" date="2018" name="Mol. Plant">
        <title>The genome of Artemisia annua provides insight into the evolution of Asteraceae family and artemisinin biosynthesis.</title>
        <authorList>
            <person name="Shen Q."/>
            <person name="Zhang L."/>
            <person name="Liao Z."/>
            <person name="Wang S."/>
            <person name="Yan T."/>
            <person name="Shi P."/>
            <person name="Liu M."/>
            <person name="Fu X."/>
            <person name="Pan Q."/>
            <person name="Wang Y."/>
            <person name="Lv Z."/>
            <person name="Lu X."/>
            <person name="Zhang F."/>
            <person name="Jiang W."/>
            <person name="Ma Y."/>
            <person name="Chen M."/>
            <person name="Hao X."/>
            <person name="Li L."/>
            <person name="Tang Y."/>
            <person name="Lv G."/>
            <person name="Zhou Y."/>
            <person name="Sun X."/>
            <person name="Brodelius P.E."/>
            <person name="Rose J.K.C."/>
            <person name="Tang K."/>
        </authorList>
    </citation>
    <scope>NUCLEOTIDE SEQUENCE [LARGE SCALE GENOMIC DNA]</scope>
    <source>
        <strain evidence="2">cv. Huhao1</strain>
        <tissue evidence="1">Leaf</tissue>
    </source>
</reference>
<organism evidence="1 2">
    <name type="scientific">Artemisia annua</name>
    <name type="common">Sweet wormwood</name>
    <dbReference type="NCBI Taxonomy" id="35608"/>
    <lineage>
        <taxon>Eukaryota</taxon>
        <taxon>Viridiplantae</taxon>
        <taxon>Streptophyta</taxon>
        <taxon>Embryophyta</taxon>
        <taxon>Tracheophyta</taxon>
        <taxon>Spermatophyta</taxon>
        <taxon>Magnoliopsida</taxon>
        <taxon>eudicotyledons</taxon>
        <taxon>Gunneridae</taxon>
        <taxon>Pentapetalae</taxon>
        <taxon>asterids</taxon>
        <taxon>campanulids</taxon>
        <taxon>Asterales</taxon>
        <taxon>Asteraceae</taxon>
        <taxon>Asteroideae</taxon>
        <taxon>Anthemideae</taxon>
        <taxon>Artemisiinae</taxon>
        <taxon>Artemisia</taxon>
    </lineage>
</organism>
<dbReference type="EMBL" id="PKPP01000404">
    <property type="protein sequence ID" value="PWA93187.1"/>
    <property type="molecule type" value="Genomic_DNA"/>
</dbReference>
<gene>
    <name evidence="1" type="ORF">CTI12_AA073520</name>
</gene>
<sequence length="77" mass="8996">MAANFRKCKRFDNKDSAVLSRLKHLSAMNKLKKMALRVIAERLSEEEIGGLKQMINNISRTQTWATKSWFLSNRIRN</sequence>
<accession>A0A2U1Q5C4</accession>
<dbReference type="GO" id="GO:0016301">
    <property type="term" value="F:kinase activity"/>
    <property type="evidence" value="ECO:0007669"/>
    <property type="project" value="UniProtKB-KW"/>
</dbReference>
<comment type="caution">
    <text evidence="1">The sequence shown here is derived from an EMBL/GenBank/DDBJ whole genome shotgun (WGS) entry which is preliminary data.</text>
</comment>
<keyword evidence="2" id="KW-1185">Reference proteome</keyword>
<keyword evidence="1" id="KW-0418">Kinase</keyword>
<evidence type="ECO:0000313" key="1">
    <source>
        <dbReference type="EMBL" id="PWA93187.1"/>
    </source>
</evidence>
<name>A0A2U1Q5C4_ARTAN</name>
<dbReference type="Proteomes" id="UP000245207">
    <property type="component" value="Unassembled WGS sequence"/>
</dbReference>
<dbReference type="Gene3D" id="1.10.238.10">
    <property type="entry name" value="EF-hand"/>
    <property type="match status" value="2"/>
</dbReference>
<dbReference type="STRING" id="35608.A0A2U1Q5C4"/>
<dbReference type="AlphaFoldDB" id="A0A2U1Q5C4"/>
<proteinExistence type="predicted"/>
<keyword evidence="1" id="KW-0808">Transferase</keyword>